<keyword evidence="3" id="KW-0597">Phosphoprotein</keyword>
<evidence type="ECO:0000313" key="10">
    <source>
        <dbReference type="Proteomes" id="UP000436692"/>
    </source>
</evidence>
<dbReference type="EMBL" id="WPHM01000002">
    <property type="protein sequence ID" value="MUZ56573.1"/>
    <property type="molecule type" value="Genomic_DNA"/>
</dbReference>
<dbReference type="PANTHER" id="PTHR41523">
    <property type="entry name" value="TWO-COMPONENT SYSTEM SENSOR PROTEIN"/>
    <property type="match status" value="1"/>
</dbReference>
<evidence type="ECO:0000256" key="3">
    <source>
        <dbReference type="ARBA" id="ARBA00022553"/>
    </source>
</evidence>
<evidence type="ECO:0000256" key="6">
    <source>
        <dbReference type="ARBA" id="ARBA00022777"/>
    </source>
</evidence>
<comment type="catalytic activity">
    <reaction evidence="1">
        <text>ATP + protein L-histidine = ADP + protein N-phospho-L-histidine.</text>
        <dbReference type="EC" id="2.7.13.3"/>
    </reaction>
</comment>
<accession>A0AAE5ATX9</accession>
<evidence type="ECO:0000256" key="1">
    <source>
        <dbReference type="ARBA" id="ARBA00000085"/>
    </source>
</evidence>
<evidence type="ECO:0000313" key="9">
    <source>
        <dbReference type="EMBL" id="MUZ56573.1"/>
    </source>
</evidence>
<dbReference type="AlphaFoldDB" id="A0AAE5ATX9"/>
<name>A0AAE5ATX9_AGRVI</name>
<evidence type="ECO:0000256" key="4">
    <source>
        <dbReference type="ARBA" id="ARBA00022679"/>
    </source>
</evidence>
<comment type="caution">
    <text evidence="9">The sequence shown here is derived from an EMBL/GenBank/DDBJ whole genome shotgun (WGS) entry which is preliminary data.</text>
</comment>
<dbReference type="Gene3D" id="3.30.565.10">
    <property type="entry name" value="Histidine kinase-like ATPase, C-terminal domain"/>
    <property type="match status" value="1"/>
</dbReference>
<evidence type="ECO:0000256" key="5">
    <source>
        <dbReference type="ARBA" id="ARBA00022741"/>
    </source>
</evidence>
<dbReference type="InterPro" id="IPR036890">
    <property type="entry name" value="HATPase_C_sf"/>
</dbReference>
<protein>
    <recommendedName>
        <fullName evidence="2">histidine kinase</fullName>
        <ecNumber evidence="2">2.7.13.3</ecNumber>
    </recommendedName>
</protein>
<dbReference type="Proteomes" id="UP000436692">
    <property type="component" value="Unassembled WGS sequence"/>
</dbReference>
<evidence type="ECO:0000259" key="8">
    <source>
        <dbReference type="SMART" id="SM00911"/>
    </source>
</evidence>
<proteinExistence type="predicted"/>
<dbReference type="GO" id="GO:0004673">
    <property type="term" value="F:protein histidine kinase activity"/>
    <property type="evidence" value="ECO:0007669"/>
    <property type="project" value="UniProtKB-EC"/>
</dbReference>
<evidence type="ECO:0000256" key="7">
    <source>
        <dbReference type="ARBA" id="ARBA00022840"/>
    </source>
</evidence>
<keyword evidence="5" id="KW-0547">Nucleotide-binding</keyword>
<dbReference type="InterPro" id="IPR011102">
    <property type="entry name" value="Sig_transdc_His_kinase_HWE"/>
</dbReference>
<keyword evidence="4" id="KW-0808">Transferase</keyword>
<sequence>MTVPLPQEELAQQELAQAELAQEELDWVLVCAPFRKDADYVGALLREHLIEVRAVTEAKGFALLLDASPGIVIVSHEALTPQIVALTAEHLDRQPNWSEVPIIVLLERGAPLTRIRSQLLSAWPGARLLFYTRPVAPLELVSGIQSNLLVRLRQRQVRDSIERERELRAELNHRVKNILATVTSIFRMTRRGAESLDDLATDFNGRLLALSNVHTAVFEAGGEDVSLSAVVDLIVSPYGTERIAVDGSDLLVSREAGTTLALCLHELITNAIKYGALSVPEGRVSLRWAVDSAEKPTFHFHWQESNGPPVRTPARQGYGTRYVTSALSSLFAATPDIQFAEDGLVCSAAGPFARISPASVSR</sequence>
<dbReference type="PANTHER" id="PTHR41523:SF7">
    <property type="entry name" value="HISTIDINE KINASE"/>
    <property type="match status" value="1"/>
</dbReference>
<dbReference type="GO" id="GO:0005524">
    <property type="term" value="F:ATP binding"/>
    <property type="evidence" value="ECO:0007669"/>
    <property type="project" value="UniProtKB-KW"/>
</dbReference>
<organism evidence="9 10">
    <name type="scientific">Agrobacterium vitis</name>
    <name type="common">Rhizobium vitis</name>
    <dbReference type="NCBI Taxonomy" id="373"/>
    <lineage>
        <taxon>Bacteria</taxon>
        <taxon>Pseudomonadati</taxon>
        <taxon>Pseudomonadota</taxon>
        <taxon>Alphaproteobacteria</taxon>
        <taxon>Hyphomicrobiales</taxon>
        <taxon>Rhizobiaceae</taxon>
        <taxon>Rhizobium/Agrobacterium group</taxon>
        <taxon>Agrobacterium</taxon>
    </lineage>
</organism>
<keyword evidence="7" id="KW-0067">ATP-binding</keyword>
<keyword evidence="6 9" id="KW-0418">Kinase</keyword>
<feature type="domain" description="Signal transduction histidine kinase HWE region" evidence="8">
    <location>
        <begin position="170"/>
        <end position="249"/>
    </location>
</feature>
<evidence type="ECO:0000256" key="2">
    <source>
        <dbReference type="ARBA" id="ARBA00012438"/>
    </source>
</evidence>
<reference evidence="9 10" key="1">
    <citation type="submission" date="2019-12" db="EMBL/GenBank/DDBJ databases">
        <title>Whole-genome sequencing of Allorhizobium vitis.</title>
        <authorList>
            <person name="Gan H.M."/>
            <person name="Szegedi E."/>
            <person name="Burr T."/>
            <person name="Savka M.A."/>
        </authorList>
    </citation>
    <scope>NUCLEOTIDE SEQUENCE [LARGE SCALE GENOMIC DNA]</scope>
    <source>
        <strain evidence="9 10">CG989</strain>
    </source>
</reference>
<dbReference type="Pfam" id="PF07536">
    <property type="entry name" value="HWE_HK"/>
    <property type="match status" value="1"/>
</dbReference>
<dbReference type="SMART" id="SM00911">
    <property type="entry name" value="HWE_HK"/>
    <property type="match status" value="1"/>
</dbReference>
<dbReference type="EC" id="2.7.13.3" evidence="2"/>
<gene>
    <name evidence="9" type="ORF">GOZ95_03755</name>
</gene>